<name>A0A8H4P862_9HYPO</name>
<keyword evidence="4" id="KW-0547">Nucleotide-binding</keyword>
<dbReference type="Gene3D" id="1.10.510.10">
    <property type="entry name" value="Transferase(Phosphotransferase) domain 1"/>
    <property type="match status" value="1"/>
</dbReference>
<reference evidence="11" key="1">
    <citation type="submission" date="2020-01" db="EMBL/GenBank/DDBJ databases">
        <title>Identification and distribution of gene clusters putatively required for synthesis of sphingolipid metabolism inhibitors in phylogenetically diverse species of the filamentous fungus Fusarium.</title>
        <authorList>
            <person name="Kim H.-S."/>
            <person name="Busman M."/>
            <person name="Brown D.W."/>
            <person name="Divon H."/>
            <person name="Uhlig S."/>
            <person name="Proctor R.H."/>
        </authorList>
    </citation>
    <scope>NUCLEOTIDE SEQUENCE</scope>
    <source>
        <strain evidence="11">NRRL 53441</strain>
    </source>
</reference>
<dbReference type="OrthoDB" id="5986190at2759"/>
<organism evidence="11 12">
    <name type="scientific">Fusarium austroafricanum</name>
    <dbReference type="NCBI Taxonomy" id="2364996"/>
    <lineage>
        <taxon>Eukaryota</taxon>
        <taxon>Fungi</taxon>
        <taxon>Dikarya</taxon>
        <taxon>Ascomycota</taxon>
        <taxon>Pezizomycotina</taxon>
        <taxon>Sordariomycetes</taxon>
        <taxon>Hypocreomycetidae</taxon>
        <taxon>Hypocreales</taxon>
        <taxon>Nectriaceae</taxon>
        <taxon>Fusarium</taxon>
        <taxon>Fusarium concolor species complex</taxon>
    </lineage>
</organism>
<evidence type="ECO:0000256" key="8">
    <source>
        <dbReference type="ARBA" id="ARBA00048679"/>
    </source>
</evidence>
<evidence type="ECO:0000313" key="11">
    <source>
        <dbReference type="EMBL" id="KAF4451532.1"/>
    </source>
</evidence>
<evidence type="ECO:0000256" key="6">
    <source>
        <dbReference type="ARBA" id="ARBA00022840"/>
    </source>
</evidence>
<dbReference type="SUPFAM" id="SSF82171">
    <property type="entry name" value="DPP6 N-terminal domain-like"/>
    <property type="match status" value="1"/>
</dbReference>
<dbReference type="Pfam" id="PF00069">
    <property type="entry name" value="Pkinase"/>
    <property type="match status" value="1"/>
</dbReference>
<keyword evidence="5 11" id="KW-0418">Kinase</keyword>
<evidence type="ECO:0000256" key="3">
    <source>
        <dbReference type="ARBA" id="ARBA00022679"/>
    </source>
</evidence>
<dbReference type="SMART" id="SM00220">
    <property type="entry name" value="S_TKc"/>
    <property type="match status" value="1"/>
</dbReference>
<dbReference type="GO" id="GO:0005634">
    <property type="term" value="C:nucleus"/>
    <property type="evidence" value="ECO:0007669"/>
    <property type="project" value="TreeGrafter"/>
</dbReference>
<dbReference type="InterPro" id="IPR050660">
    <property type="entry name" value="NEK_Ser/Thr_kinase"/>
</dbReference>
<feature type="domain" description="Protein kinase" evidence="10">
    <location>
        <begin position="662"/>
        <end position="978"/>
    </location>
</feature>
<feature type="region of interest" description="Disordered" evidence="9">
    <location>
        <begin position="1073"/>
        <end position="1100"/>
    </location>
</feature>
<dbReference type="InterPro" id="IPR000719">
    <property type="entry name" value="Prot_kinase_dom"/>
</dbReference>
<keyword evidence="3" id="KW-0808">Transferase</keyword>
<dbReference type="PANTHER" id="PTHR43671:SF98">
    <property type="entry name" value="SERINE_THREONINE-PROTEIN KINASE NEK11"/>
    <property type="match status" value="1"/>
</dbReference>
<dbReference type="SUPFAM" id="SSF56112">
    <property type="entry name" value="Protein kinase-like (PK-like)"/>
    <property type="match status" value="1"/>
</dbReference>
<proteinExistence type="predicted"/>
<evidence type="ECO:0000256" key="9">
    <source>
        <dbReference type="SAM" id="MobiDB-lite"/>
    </source>
</evidence>
<evidence type="ECO:0000256" key="4">
    <source>
        <dbReference type="ARBA" id="ARBA00022741"/>
    </source>
</evidence>
<dbReference type="Proteomes" id="UP000605986">
    <property type="component" value="Unassembled WGS sequence"/>
</dbReference>
<sequence length="1428" mass="158730">MPDSTTAHLEVDSGYGESSNQSLRTNDGSSGPDDVSPALRSRLQPPTIMEQQRVSIRPIAKPIDEQTARRANDVIEQMSRLLAEHMAKSKRRFLLRSNRQLPTMSIRPIMLGTTIEDAKVALVIFCSDESGAHHSIRKFLRMQLVKDLCLSSDGTTKMFDVHIFGASPSTRCGVKIGIPIPEQFLTPSEYTLCGTPIYFIKEDTASQQVLATMGGLLQIDMPSSSKRIYGLTVAHGIHDLICDDHEGISTPNYMDESDDSSSTSSAMSDLLYHASEIEIDWGVSVEAIDRSRSVEPNISFPNTILKEPIAYSALTNTTCFRDWALFELPTTQISSKPNMLVARGKAPRSLSIPTSLPSGSSNRSVSIITRSSGIKDAVLSGCLSRILLKPGSEFVRAFNIELNQDSDIVQGDSGSWVVDSLTFEVYGHLVATDMLLGSYVIPLTDIIDDIRVQLGQVSIRFPTPQLKPSEQLRETPEHDKYNDKAKTPTTSYVRLCRVIRSVLEGRFAKNETGDPFATRGMVQDVMSRSTLERVYKSLLKSDGLILQADTNQPAVDLDLFIRLIEENMLQDFLAVLMFSQCSVDAAKAFVRDIVLDKKAYVQNKCGETPYLLPATEEYLDDLFSSSSDVQAFLNEQRPFCTIIVGGSDLITIQNKHQRPLPWVEETLIASGEFGKVYKVKVAEGHLTTRDLGHINAQPKVIARKDFICKRSFERNRTTERKALRDIFDSASTHKNIVKSFCGLVTEGREPRFSVLMPLADLDLQKLMEDNPEIPTGDTAARKSLILSLIGLTDGLDFLHSRMITSEGTMLFCFHFDLKPSKILVFKDHSQSRDYDPDSTYSNMIWKLSDFGMSRIRRRVQPGGHCERIDLADLFQRRTSDDPSQALATQSGRNSGTFLPQEAEVGHRIMNESSDVWSLGCIISVLFTYMEEGLQGLDGFTEANAVAFMLKALENKVLLIEQDHRCSADRVIQFLRATLKKYDNTETAVSIPPMSTGSLLHKHKRWALGPSILLEASTRYKSAFSRFSKQPSPQISAWRLDVDRTVHFSGCEISPDGNLLVYWSDKDVMLFTRPSGPATSTSPSQSESGSSTAPTESPGDQTLRCTGQHQLMSSGHSWRSMKLTNRYLIAVTTDESFSCYIFDVELNNELKTYSVVTLPLPGVRFLTVSPDQDSVACILGDKDSGCSLLTSKLAGNPSPPDNAADSAWSETTSRQDHADADLCLVEQRVFKLKWSAADIEHFVLQTNNEGYIVFRWSPGIWINRFTIQPATSIKQDLKLVTSSNGPERLFTDMLCMPSDTDGQASEVIVVAQARLFFNLKSDDLTVVAHPPIKDYRILRIATNENLETILALATRSGCNRYFVLDVKPRGPKGPPQLRKLAELGDGLAFNPLNFRVIGDKTQIIVQVTATTPEGQYLVYYIDLSSSLNT</sequence>
<feature type="compositionally biased region" description="Low complexity" evidence="9">
    <location>
        <begin position="1076"/>
        <end position="1094"/>
    </location>
</feature>
<feature type="region of interest" description="Disordered" evidence="9">
    <location>
        <begin position="1191"/>
        <end position="1210"/>
    </location>
</feature>
<dbReference type="EC" id="2.7.11.1" evidence="1"/>
<evidence type="ECO:0000256" key="2">
    <source>
        <dbReference type="ARBA" id="ARBA00022527"/>
    </source>
</evidence>
<evidence type="ECO:0000256" key="5">
    <source>
        <dbReference type="ARBA" id="ARBA00022777"/>
    </source>
</evidence>
<comment type="catalytic activity">
    <reaction evidence="7">
        <text>L-threonyl-[protein] + ATP = O-phospho-L-threonyl-[protein] + ADP + H(+)</text>
        <dbReference type="Rhea" id="RHEA:46608"/>
        <dbReference type="Rhea" id="RHEA-COMP:11060"/>
        <dbReference type="Rhea" id="RHEA-COMP:11605"/>
        <dbReference type="ChEBI" id="CHEBI:15378"/>
        <dbReference type="ChEBI" id="CHEBI:30013"/>
        <dbReference type="ChEBI" id="CHEBI:30616"/>
        <dbReference type="ChEBI" id="CHEBI:61977"/>
        <dbReference type="ChEBI" id="CHEBI:456216"/>
        <dbReference type="EC" id="2.7.11.1"/>
    </reaction>
</comment>
<evidence type="ECO:0000313" key="12">
    <source>
        <dbReference type="Proteomes" id="UP000605986"/>
    </source>
</evidence>
<keyword evidence="2 11" id="KW-0723">Serine/threonine-protein kinase</keyword>
<feature type="compositionally biased region" description="Polar residues" evidence="9">
    <location>
        <begin position="16"/>
        <end position="29"/>
    </location>
</feature>
<dbReference type="GO" id="GO:0005524">
    <property type="term" value="F:ATP binding"/>
    <property type="evidence" value="ECO:0007669"/>
    <property type="project" value="UniProtKB-KW"/>
</dbReference>
<dbReference type="PANTHER" id="PTHR43671">
    <property type="entry name" value="SERINE/THREONINE-PROTEIN KINASE NEK"/>
    <property type="match status" value="1"/>
</dbReference>
<dbReference type="EMBL" id="JAADJG010000214">
    <property type="protein sequence ID" value="KAF4451532.1"/>
    <property type="molecule type" value="Genomic_DNA"/>
</dbReference>
<dbReference type="PROSITE" id="PS50011">
    <property type="entry name" value="PROTEIN_KINASE_DOM"/>
    <property type="match status" value="1"/>
</dbReference>
<gene>
    <name evidence="11" type="ORF">F53441_5489</name>
</gene>
<keyword evidence="12" id="KW-1185">Reference proteome</keyword>
<comment type="caution">
    <text evidence="11">The sequence shown here is derived from an EMBL/GenBank/DDBJ whole genome shotgun (WGS) entry which is preliminary data.</text>
</comment>
<protein>
    <recommendedName>
        <fullName evidence="1">non-specific serine/threonine protein kinase</fullName>
        <ecNumber evidence="1">2.7.11.1</ecNumber>
    </recommendedName>
</protein>
<dbReference type="InterPro" id="IPR011009">
    <property type="entry name" value="Kinase-like_dom_sf"/>
</dbReference>
<feature type="region of interest" description="Disordered" evidence="9">
    <location>
        <begin position="1"/>
        <end position="50"/>
    </location>
</feature>
<evidence type="ECO:0000256" key="1">
    <source>
        <dbReference type="ARBA" id="ARBA00012513"/>
    </source>
</evidence>
<dbReference type="GO" id="GO:0004674">
    <property type="term" value="F:protein serine/threonine kinase activity"/>
    <property type="evidence" value="ECO:0007669"/>
    <property type="project" value="UniProtKB-KW"/>
</dbReference>
<comment type="catalytic activity">
    <reaction evidence="8">
        <text>L-seryl-[protein] + ATP = O-phospho-L-seryl-[protein] + ADP + H(+)</text>
        <dbReference type="Rhea" id="RHEA:17989"/>
        <dbReference type="Rhea" id="RHEA-COMP:9863"/>
        <dbReference type="Rhea" id="RHEA-COMP:11604"/>
        <dbReference type="ChEBI" id="CHEBI:15378"/>
        <dbReference type="ChEBI" id="CHEBI:29999"/>
        <dbReference type="ChEBI" id="CHEBI:30616"/>
        <dbReference type="ChEBI" id="CHEBI:83421"/>
        <dbReference type="ChEBI" id="CHEBI:456216"/>
        <dbReference type="EC" id="2.7.11.1"/>
    </reaction>
</comment>
<evidence type="ECO:0000256" key="7">
    <source>
        <dbReference type="ARBA" id="ARBA00047899"/>
    </source>
</evidence>
<accession>A0A8H4P862</accession>
<keyword evidence="6" id="KW-0067">ATP-binding</keyword>
<evidence type="ECO:0000259" key="10">
    <source>
        <dbReference type="PROSITE" id="PS50011"/>
    </source>
</evidence>